<dbReference type="SUPFAM" id="SSF50978">
    <property type="entry name" value="WD40 repeat-like"/>
    <property type="match status" value="1"/>
</dbReference>
<organism evidence="8 9">
    <name type="scientific">Absidia repens</name>
    <dbReference type="NCBI Taxonomy" id="90262"/>
    <lineage>
        <taxon>Eukaryota</taxon>
        <taxon>Fungi</taxon>
        <taxon>Fungi incertae sedis</taxon>
        <taxon>Mucoromycota</taxon>
        <taxon>Mucoromycotina</taxon>
        <taxon>Mucoromycetes</taxon>
        <taxon>Mucorales</taxon>
        <taxon>Cunninghamellaceae</taxon>
        <taxon>Absidia</taxon>
    </lineage>
</organism>
<dbReference type="PANTHER" id="PTHR44040">
    <property type="entry name" value="RETINOBLASTOMA-BINDING PROTEIN 5"/>
    <property type="match status" value="1"/>
</dbReference>
<evidence type="ECO:0000313" key="9">
    <source>
        <dbReference type="Proteomes" id="UP000193560"/>
    </source>
</evidence>
<dbReference type="PROSITE" id="PS50294">
    <property type="entry name" value="WD_REPEATS_REGION"/>
    <property type="match status" value="1"/>
</dbReference>
<dbReference type="InterPro" id="IPR001680">
    <property type="entry name" value="WD40_rpt"/>
</dbReference>
<evidence type="ECO:0000256" key="2">
    <source>
        <dbReference type="ARBA" id="ARBA00022574"/>
    </source>
</evidence>
<feature type="domain" description="Anaphase-promoting complex subunit 4-like WD40" evidence="7">
    <location>
        <begin position="123"/>
        <end position="212"/>
    </location>
</feature>
<evidence type="ECO:0000313" key="8">
    <source>
        <dbReference type="EMBL" id="ORZ14529.1"/>
    </source>
</evidence>
<evidence type="ECO:0000256" key="4">
    <source>
        <dbReference type="ARBA" id="ARBA00023242"/>
    </source>
</evidence>
<name>A0A1X2IDD9_9FUNG</name>
<dbReference type="OrthoDB" id="196858at2759"/>
<dbReference type="Proteomes" id="UP000193560">
    <property type="component" value="Unassembled WGS sequence"/>
</dbReference>
<evidence type="ECO:0000256" key="6">
    <source>
        <dbReference type="SAM" id="MobiDB-lite"/>
    </source>
</evidence>
<keyword evidence="4" id="KW-0539">Nucleus</keyword>
<dbReference type="Pfam" id="PF00400">
    <property type="entry name" value="WD40"/>
    <property type="match status" value="2"/>
</dbReference>
<dbReference type="EMBL" id="MCGE01000014">
    <property type="protein sequence ID" value="ORZ14529.1"/>
    <property type="molecule type" value="Genomic_DNA"/>
</dbReference>
<protein>
    <submittedName>
        <fullName evidence="8">WD40-repeat-containing domain protein</fullName>
    </submittedName>
</protein>
<sequence length="515" mass="57886">MNLELLDPWEQEYPNSIEETLEDGYVLNCRFNRRGTLLAAGCQDGRCVIWDFDTKGVARNLTGHVKPVASISWSRNGRYLLSASKDWTCIFWDLVTGTKHTKIRFDTPLLMAQMHPKKNFQFVAALFQESPVLVKLVDGKVIKTTLPTETNDDEKSKSSSYVCAVSWNKTGTRIYAGTSKGYLNIIDPLAMEVMHVVRITSTSIKGIQWSNNGRDILINANDRSLRLYRLDEHDGIPVLQNKFQDLVNRVQWNQTCFSSDGEYVIGGSGHKAEHNIYIWDKKMGSLVKILEGPNEPLDDLTWHPDRPIIGSVSSYGNIYLWTTKHEENWSAFAPDFTELEENLEYEEQEDEFDVAPEEETTKRKQDDEDILVDVTTCDHIQAFLDSDVDNDDEDDDAGKEHVFYLPSLPFDDTDAMNEKDTNTTTPNGITNHHQHTTSSSSPPPPFVSSLKKSTQVSSSVPTTKKSNKRIGMEDQPQSTPHKKVKKESSASPSPSLLLAISSSPPPTTATPPKGI</sequence>
<evidence type="ECO:0000256" key="5">
    <source>
        <dbReference type="PROSITE-ProRule" id="PRU00221"/>
    </source>
</evidence>
<feature type="compositionally biased region" description="Acidic residues" evidence="6">
    <location>
        <begin position="347"/>
        <end position="358"/>
    </location>
</feature>
<dbReference type="InterPro" id="IPR015943">
    <property type="entry name" value="WD40/YVTN_repeat-like_dom_sf"/>
</dbReference>
<reference evidence="8 9" key="1">
    <citation type="submission" date="2016-07" db="EMBL/GenBank/DDBJ databases">
        <title>Pervasive Adenine N6-methylation of Active Genes in Fungi.</title>
        <authorList>
            <consortium name="DOE Joint Genome Institute"/>
            <person name="Mondo S.J."/>
            <person name="Dannebaum R.O."/>
            <person name="Kuo R.C."/>
            <person name="Labutti K."/>
            <person name="Haridas S."/>
            <person name="Kuo A."/>
            <person name="Salamov A."/>
            <person name="Ahrendt S.R."/>
            <person name="Lipzen A."/>
            <person name="Sullivan W."/>
            <person name="Andreopoulos W.B."/>
            <person name="Clum A."/>
            <person name="Lindquist E."/>
            <person name="Daum C."/>
            <person name="Ramamoorthy G.K."/>
            <person name="Gryganskyi A."/>
            <person name="Culley D."/>
            <person name="Magnuson J.K."/>
            <person name="James T.Y."/>
            <person name="O'Malley M.A."/>
            <person name="Stajich J.E."/>
            <person name="Spatafora J.W."/>
            <person name="Visel A."/>
            <person name="Grigoriev I.V."/>
        </authorList>
    </citation>
    <scope>NUCLEOTIDE SEQUENCE [LARGE SCALE GENOMIC DNA]</scope>
    <source>
        <strain evidence="8 9">NRRL 1336</strain>
    </source>
</reference>
<accession>A0A1X2IDD9</accession>
<dbReference type="InterPro" id="IPR037850">
    <property type="entry name" value="RBBP5/Swd1"/>
</dbReference>
<comment type="caution">
    <text evidence="8">The sequence shown here is derived from an EMBL/GenBank/DDBJ whole genome shotgun (WGS) entry which is preliminary data.</text>
</comment>
<feature type="region of interest" description="Disordered" evidence="6">
    <location>
        <begin position="404"/>
        <end position="515"/>
    </location>
</feature>
<dbReference type="STRING" id="90262.A0A1X2IDD9"/>
<dbReference type="Gene3D" id="2.130.10.10">
    <property type="entry name" value="YVTN repeat-like/Quinoprotein amine dehydrogenase"/>
    <property type="match status" value="1"/>
</dbReference>
<evidence type="ECO:0000259" key="7">
    <source>
        <dbReference type="Pfam" id="PF12894"/>
    </source>
</evidence>
<feature type="region of interest" description="Disordered" evidence="6">
    <location>
        <begin position="347"/>
        <end position="368"/>
    </location>
</feature>
<dbReference type="Pfam" id="PF12894">
    <property type="entry name" value="ANAPC4_WD40"/>
    <property type="match status" value="1"/>
</dbReference>
<dbReference type="PROSITE" id="PS00678">
    <property type="entry name" value="WD_REPEATS_1"/>
    <property type="match status" value="1"/>
</dbReference>
<dbReference type="InterPro" id="IPR019775">
    <property type="entry name" value="WD40_repeat_CS"/>
</dbReference>
<keyword evidence="3" id="KW-0677">Repeat</keyword>
<dbReference type="AlphaFoldDB" id="A0A1X2IDD9"/>
<evidence type="ECO:0000256" key="1">
    <source>
        <dbReference type="ARBA" id="ARBA00004123"/>
    </source>
</evidence>
<evidence type="ECO:0000256" key="3">
    <source>
        <dbReference type="ARBA" id="ARBA00022737"/>
    </source>
</evidence>
<keyword evidence="2 5" id="KW-0853">WD repeat</keyword>
<feature type="compositionally biased region" description="Low complexity" evidence="6">
    <location>
        <begin position="489"/>
        <end position="502"/>
    </location>
</feature>
<feature type="compositionally biased region" description="Pro residues" evidence="6">
    <location>
        <begin position="503"/>
        <end position="515"/>
    </location>
</feature>
<proteinExistence type="predicted"/>
<feature type="compositionally biased region" description="Low complexity" evidence="6">
    <location>
        <begin position="447"/>
        <end position="460"/>
    </location>
</feature>
<dbReference type="PANTHER" id="PTHR44040:SF1">
    <property type="entry name" value="RETINOBLASTOMA-BINDING PROTEIN 5"/>
    <property type="match status" value="1"/>
</dbReference>
<keyword evidence="9" id="KW-1185">Reference proteome</keyword>
<dbReference type="SMART" id="SM00320">
    <property type="entry name" value="WD40"/>
    <property type="match status" value="6"/>
</dbReference>
<feature type="repeat" description="WD" evidence="5">
    <location>
        <begin position="61"/>
        <end position="102"/>
    </location>
</feature>
<dbReference type="GO" id="GO:0048188">
    <property type="term" value="C:Set1C/COMPASS complex"/>
    <property type="evidence" value="ECO:0007669"/>
    <property type="project" value="EnsemblFungi"/>
</dbReference>
<comment type="subcellular location">
    <subcellularLocation>
        <location evidence="1">Nucleus</location>
    </subcellularLocation>
</comment>
<dbReference type="InterPro" id="IPR036322">
    <property type="entry name" value="WD40_repeat_dom_sf"/>
</dbReference>
<dbReference type="PROSITE" id="PS50082">
    <property type="entry name" value="WD_REPEATS_2"/>
    <property type="match status" value="1"/>
</dbReference>
<dbReference type="InterPro" id="IPR024977">
    <property type="entry name" value="Apc4-like_WD40_dom"/>
</dbReference>
<gene>
    <name evidence="8" type="ORF">BCR42DRAFT_417097</name>
</gene>
<feature type="compositionally biased region" description="Polar residues" evidence="6">
    <location>
        <begin position="422"/>
        <end position="431"/>
    </location>
</feature>